<evidence type="ECO:0000313" key="3">
    <source>
        <dbReference type="Proteomes" id="UP001451303"/>
    </source>
</evidence>
<protein>
    <submittedName>
        <fullName evidence="2">Uncharacterized protein</fullName>
    </submittedName>
</protein>
<feature type="compositionally biased region" description="Polar residues" evidence="1">
    <location>
        <begin position="506"/>
        <end position="528"/>
    </location>
</feature>
<name>A0ABR3D0W3_NEUIN</name>
<gene>
    <name evidence="2" type="ORF">QR685DRAFT_547936</name>
</gene>
<feature type="region of interest" description="Disordered" evidence="1">
    <location>
        <begin position="113"/>
        <end position="137"/>
    </location>
</feature>
<feature type="region of interest" description="Disordered" evidence="1">
    <location>
        <begin position="431"/>
        <end position="528"/>
    </location>
</feature>
<dbReference type="EMBL" id="JAVLET010000013">
    <property type="protein sequence ID" value="KAL0466342.1"/>
    <property type="molecule type" value="Genomic_DNA"/>
</dbReference>
<evidence type="ECO:0000313" key="2">
    <source>
        <dbReference type="EMBL" id="KAL0466342.1"/>
    </source>
</evidence>
<reference evidence="2 3" key="1">
    <citation type="submission" date="2023-09" db="EMBL/GenBank/DDBJ databases">
        <title>Multi-omics analysis of a traditional fermented food reveals byproduct-associated fungal strains for waste-to-food upcycling.</title>
        <authorList>
            <consortium name="Lawrence Berkeley National Laboratory"/>
            <person name="Rekdal V.M."/>
            <person name="Villalobos-Escobedo J.M."/>
            <person name="Rodriguez-Valeron N."/>
            <person name="Garcia M.O."/>
            <person name="Vasquez D.P."/>
            <person name="Damayanti I."/>
            <person name="Sorensen P.M."/>
            <person name="Baidoo E.E."/>
            <person name="De Carvalho A.C."/>
            <person name="Riley R."/>
            <person name="Lipzen A."/>
            <person name="He G."/>
            <person name="Yan M."/>
            <person name="Haridas S."/>
            <person name="Daum C."/>
            <person name="Yoshinaga Y."/>
            <person name="Ng V."/>
            <person name="Grigoriev I.V."/>
            <person name="Munk R."/>
            <person name="Nuraida L."/>
            <person name="Wijaya C.H."/>
            <person name="Morales P.-C."/>
            <person name="Keasling J.D."/>
        </authorList>
    </citation>
    <scope>NUCLEOTIDE SEQUENCE [LARGE SCALE GENOMIC DNA]</scope>
    <source>
        <strain evidence="2 3">FGSC 2613</strain>
    </source>
</reference>
<dbReference type="Proteomes" id="UP001451303">
    <property type="component" value="Unassembled WGS sequence"/>
</dbReference>
<feature type="compositionally biased region" description="Basic and acidic residues" evidence="1">
    <location>
        <begin position="491"/>
        <end position="505"/>
    </location>
</feature>
<accession>A0ABR3D0W3</accession>
<feature type="compositionally biased region" description="Polar residues" evidence="1">
    <location>
        <begin position="124"/>
        <end position="137"/>
    </location>
</feature>
<organism evidence="2 3">
    <name type="scientific">Neurospora intermedia</name>
    <dbReference type="NCBI Taxonomy" id="5142"/>
    <lineage>
        <taxon>Eukaryota</taxon>
        <taxon>Fungi</taxon>
        <taxon>Dikarya</taxon>
        <taxon>Ascomycota</taxon>
        <taxon>Pezizomycotina</taxon>
        <taxon>Sordariomycetes</taxon>
        <taxon>Sordariomycetidae</taxon>
        <taxon>Sordariales</taxon>
        <taxon>Sordariaceae</taxon>
        <taxon>Neurospora</taxon>
    </lineage>
</organism>
<keyword evidence="3" id="KW-1185">Reference proteome</keyword>
<proteinExistence type="predicted"/>
<evidence type="ECO:0000256" key="1">
    <source>
        <dbReference type="SAM" id="MobiDB-lite"/>
    </source>
</evidence>
<feature type="compositionally biased region" description="Low complexity" evidence="1">
    <location>
        <begin position="433"/>
        <end position="447"/>
    </location>
</feature>
<comment type="caution">
    <text evidence="2">The sequence shown here is derived from an EMBL/GenBank/DDBJ whole genome shotgun (WGS) entry which is preliminary data.</text>
</comment>
<sequence length="528" mass="59463">MEETVFHLGGLDLTATDSDVTIWDLQLWSILQIRFHKTQSKGEDTFLASLGFLGEGFNLHNATNDCVAQLLALIRVLSMKEAEWTTWFVQYIDASPLAMDWLNASILQHNYNTRPRIPHERSTRPNQGSRSHPSKATGSNLHGYGWWNIIGSGIEHVRSFQLQGISHQSPQVLRGTNCDLPKLSCSSSWLSRMLSEAEKHNLELRHTLPPGIIWHLTISTTLPIYNPVAMEGRYWDNLSFKRPTLTRAVSIQKGQNGGEEAFKSLSALGNGLNLHNATNDCVAQVVYPQDYVHDQHRMNLLVPSTDRFCSYGYVLDNFNSRSRALYESAHTWNGQGRLPGYNHYVNKQPKRVTKPTTHYTSNNFTSQAPPAPGVGDAGPFEAIVHRYISQEDWATWNVDRRVLPAISMEWVDTRIYRDNLDFRSKTLRDLSRNHSTQNTTSTNNTSTGNKYPRGYSKADSSHHRGINTTQTPSAPAVRGTVPRGTSSNGPVEEHKAKKPDGKENTPDSYSLTTYSPFKSPRNRSSFVL</sequence>